<dbReference type="OrthoDB" id="9757917at2"/>
<organism evidence="8 9">
    <name type="scientific">Vulcanibacillus modesticaldus</name>
    <dbReference type="NCBI Taxonomy" id="337097"/>
    <lineage>
        <taxon>Bacteria</taxon>
        <taxon>Bacillati</taxon>
        <taxon>Bacillota</taxon>
        <taxon>Bacilli</taxon>
        <taxon>Bacillales</taxon>
        <taxon>Bacillaceae</taxon>
        <taxon>Vulcanibacillus</taxon>
    </lineage>
</organism>
<keyword evidence="5" id="KW-0067">ATP-binding</keyword>
<evidence type="ECO:0000256" key="5">
    <source>
        <dbReference type="ARBA" id="ARBA00022840"/>
    </source>
</evidence>
<dbReference type="InterPro" id="IPR041677">
    <property type="entry name" value="DNA2/NAM7_AAA_11"/>
</dbReference>
<dbReference type="PANTHER" id="PTHR43788">
    <property type="entry name" value="DNA2/NAM7 HELICASE FAMILY MEMBER"/>
    <property type="match status" value="1"/>
</dbReference>
<dbReference type="RefSeq" id="WP_069655955.1">
    <property type="nucleotide sequence ID" value="NZ_MIJF01000006.1"/>
</dbReference>
<dbReference type="InterPro" id="IPR050534">
    <property type="entry name" value="Coronavir_polyprotein_1ab"/>
</dbReference>
<keyword evidence="6" id="KW-0175">Coiled coil</keyword>
<dbReference type="AlphaFoldDB" id="A0A1D2YWK7"/>
<dbReference type="SUPFAM" id="SSF52540">
    <property type="entry name" value="P-loop containing nucleoside triphosphate hydrolases"/>
    <property type="match status" value="1"/>
</dbReference>
<gene>
    <name evidence="8" type="ORF">BHF71_05935</name>
</gene>
<comment type="caution">
    <text evidence="8">The sequence shown here is derived from an EMBL/GenBank/DDBJ whole genome shotgun (WGS) entry which is preliminary data.</text>
</comment>
<evidence type="ECO:0000256" key="6">
    <source>
        <dbReference type="SAM" id="Coils"/>
    </source>
</evidence>
<name>A0A1D2YWK7_9BACI</name>
<dbReference type="InterPro" id="IPR041679">
    <property type="entry name" value="DNA2/NAM7-like_C"/>
</dbReference>
<dbReference type="CDD" id="cd18808">
    <property type="entry name" value="SF1_C_Upf1"/>
    <property type="match status" value="1"/>
</dbReference>
<keyword evidence="3" id="KW-0378">Hydrolase</keyword>
<dbReference type="CDD" id="cd17934">
    <property type="entry name" value="DEXXQc_Upf1-like"/>
    <property type="match status" value="1"/>
</dbReference>
<dbReference type="InterPro" id="IPR024402">
    <property type="entry name" value="DUF2726"/>
</dbReference>
<keyword evidence="9" id="KW-1185">Reference proteome</keyword>
<dbReference type="EMBL" id="MIJF01000006">
    <property type="protein sequence ID" value="OEG00141.1"/>
    <property type="molecule type" value="Genomic_DNA"/>
</dbReference>
<evidence type="ECO:0000259" key="7">
    <source>
        <dbReference type="SMART" id="SM00487"/>
    </source>
</evidence>
<keyword evidence="2" id="KW-0547">Nucleotide-binding</keyword>
<dbReference type="GO" id="GO:0043139">
    <property type="term" value="F:5'-3' DNA helicase activity"/>
    <property type="evidence" value="ECO:0007669"/>
    <property type="project" value="TreeGrafter"/>
</dbReference>
<evidence type="ECO:0000313" key="8">
    <source>
        <dbReference type="EMBL" id="OEG00141.1"/>
    </source>
</evidence>
<dbReference type="GO" id="GO:0005524">
    <property type="term" value="F:ATP binding"/>
    <property type="evidence" value="ECO:0007669"/>
    <property type="project" value="UniProtKB-KW"/>
</dbReference>
<dbReference type="Pfam" id="PF13087">
    <property type="entry name" value="AAA_12"/>
    <property type="match status" value="1"/>
</dbReference>
<dbReference type="STRING" id="337097.BHF71_05935"/>
<dbReference type="Pfam" id="PF13086">
    <property type="entry name" value="AAA_11"/>
    <property type="match status" value="1"/>
</dbReference>
<dbReference type="InterPro" id="IPR027417">
    <property type="entry name" value="P-loop_NTPase"/>
</dbReference>
<evidence type="ECO:0000313" key="9">
    <source>
        <dbReference type="Proteomes" id="UP000243739"/>
    </source>
</evidence>
<keyword evidence="4 8" id="KW-0347">Helicase</keyword>
<evidence type="ECO:0000256" key="4">
    <source>
        <dbReference type="ARBA" id="ARBA00022806"/>
    </source>
</evidence>
<dbReference type="InterPro" id="IPR014001">
    <property type="entry name" value="Helicase_ATP-bd"/>
</dbReference>
<evidence type="ECO:0000256" key="2">
    <source>
        <dbReference type="ARBA" id="ARBA00022741"/>
    </source>
</evidence>
<protein>
    <submittedName>
        <fullName evidence="8">DNA/RNA helicase</fullName>
    </submittedName>
</protein>
<proteinExistence type="inferred from homology"/>
<dbReference type="SMART" id="SM00487">
    <property type="entry name" value="DEXDc"/>
    <property type="match status" value="1"/>
</dbReference>
<dbReference type="Gene3D" id="3.40.960.10">
    <property type="entry name" value="VSR Endonuclease"/>
    <property type="match status" value="1"/>
</dbReference>
<dbReference type="Gene3D" id="3.40.50.300">
    <property type="entry name" value="P-loop containing nucleotide triphosphate hydrolases"/>
    <property type="match status" value="3"/>
</dbReference>
<accession>A0A1D2YWK7</accession>
<feature type="coiled-coil region" evidence="6">
    <location>
        <begin position="287"/>
        <end position="324"/>
    </location>
</feature>
<feature type="domain" description="Helicase ATP-binding" evidence="7">
    <location>
        <begin position="179"/>
        <end position="555"/>
    </location>
</feature>
<comment type="similarity">
    <text evidence="1">Belongs to the DNA2/NAM7 helicase family.</text>
</comment>
<dbReference type="Pfam" id="PF10881">
    <property type="entry name" value="DUF2726"/>
    <property type="match status" value="1"/>
</dbReference>
<sequence length="929" mass="107784">MNIYKNLILIKNKQTNEFEDKTTKISSVEYLNNRVIMVTYSGTNKVYKYNFVNIRVFKDPEIINLENLIVYIDEIPIENVSSVLDFGEYIRIIDNNKNTTTYHKSRVSFQSSILIFEKSKAIFDYFKELSKYLNVTEDGKKVLLDQYDKLTKVSEQSVLSTYLSGKSLESRKNDDVPIFPFGMNLSQKKAVKTALESTISIVEGPPGTGKTQTILNIIANVVMKGKTVAVVSNNNSATSNVQEKLEKNGYGFITALLGNSINKKDFFDNKQSAIPNISDWSEELEDIKLLSEELSRISETLEALLADQNQIAQLQEEVSKLKVEQTYFDKQFKGKYNYIPPSSYSFHKKWSSDSILDFITHFERIFLTGREEKFMEKTFLFFRYGIYKLNLVAKNQKDVIASLKGDYYRIGIEEREKQISALKDNLKNKSYEGLMKDYTEVSTKLFKASIHKRYSNSSRKIYTIKNYKHKFKNFIKDYPVILSTTHSILNSAPNNYLFDYLIIDEASQVDLVTASLALSCCKNVVIVGDVKQLPQIVPTEIEKISDKLFYKLNVSEAYNYKNNSIIASLNKLYKEDLPKTLLREHYRCQPKIIGFCNEKFYDNQLIIMTEEKQDDKPLKLYKTAPGNHERIDIQSDEKGRYNVRQIEVIRDEIFAANKNKYNDLKNIGIISPYRRHVTEIKKRIKHPELEVDTVHKFQGREKDTIIFTTVANEITPFIDDPNLINVAVSRAVKELIIVTSNKLFKQHGTYIGDLIRYIEYNSLSSAIIESQKISVFDLLYSEYSKKLLKIMKSTKHVSEYMSENLMYSVIEEVLSYPKFSSFKCVIHVPLHSIIKDFSKLSEEERRFAENPWTHVDFLIYNKLDKEPVLAIEVDGVKYHQNNPKQLQRDKLKDKILKENQLRIIRISTNESGEKEKLIEELDKIIKLSS</sequence>
<dbReference type="InterPro" id="IPR047187">
    <property type="entry name" value="SF1_C_Upf1"/>
</dbReference>
<dbReference type="PANTHER" id="PTHR43788:SF8">
    <property type="entry name" value="DNA-BINDING PROTEIN SMUBP-2"/>
    <property type="match status" value="1"/>
</dbReference>
<evidence type="ECO:0000256" key="1">
    <source>
        <dbReference type="ARBA" id="ARBA00007913"/>
    </source>
</evidence>
<reference evidence="8 9" key="1">
    <citation type="submission" date="2016-09" db="EMBL/GenBank/DDBJ databases">
        <title>Draft genome sequence for the type strain of Vulcanibacillus modesticaldus BR, a strictly anaerobic, moderately thermophilic, and nitrate-reducing bacterium from deep sea-hydrothermal vents of the Mid-Atlantic Ridge.</title>
        <authorList>
            <person name="Abin C.A."/>
            <person name="Hollibaugh J.T."/>
        </authorList>
    </citation>
    <scope>NUCLEOTIDE SEQUENCE [LARGE SCALE GENOMIC DNA]</scope>
    <source>
        <strain evidence="8 9">BR</strain>
    </source>
</reference>
<dbReference type="Proteomes" id="UP000243739">
    <property type="component" value="Unassembled WGS sequence"/>
</dbReference>
<dbReference type="GO" id="GO:0016787">
    <property type="term" value="F:hydrolase activity"/>
    <property type="evidence" value="ECO:0007669"/>
    <property type="project" value="UniProtKB-KW"/>
</dbReference>
<evidence type="ECO:0000256" key="3">
    <source>
        <dbReference type="ARBA" id="ARBA00022801"/>
    </source>
</evidence>